<dbReference type="Proteomes" id="UP000501240">
    <property type="component" value="Chromosome"/>
</dbReference>
<evidence type="ECO:0000313" key="1">
    <source>
        <dbReference type="EMBL" id="QKG19043.1"/>
    </source>
</evidence>
<name>A0A7D3ZIJ3_ACTVE</name>
<reference evidence="1 2" key="1">
    <citation type="submission" date="2020-05" db="EMBL/GenBank/DDBJ databases">
        <title>Actinomadura verrucosospora NRRL-B18236 (PFL_A860) Genome sequencing and assembly.</title>
        <authorList>
            <person name="Samborskyy M."/>
        </authorList>
    </citation>
    <scope>NUCLEOTIDE SEQUENCE [LARGE SCALE GENOMIC DNA]</scope>
    <source>
        <strain evidence="1 2">NRRL:B18236</strain>
    </source>
</reference>
<dbReference type="AlphaFoldDB" id="A0A7D3ZIJ3"/>
<accession>A0A7D3ZIJ3</accession>
<evidence type="ECO:0000313" key="2">
    <source>
        <dbReference type="Proteomes" id="UP000501240"/>
    </source>
</evidence>
<gene>
    <name evidence="1" type="ORF">ACTIVE_0679</name>
</gene>
<dbReference type="EMBL" id="CP053892">
    <property type="protein sequence ID" value="QKG19043.1"/>
    <property type="molecule type" value="Genomic_DNA"/>
</dbReference>
<dbReference type="RefSeq" id="WP_173091488.1">
    <property type="nucleotide sequence ID" value="NZ_CP053892.1"/>
</dbReference>
<keyword evidence="2" id="KW-1185">Reference proteome</keyword>
<organism evidence="1 2">
    <name type="scientific">Actinomadura verrucosospora</name>
    <dbReference type="NCBI Taxonomy" id="46165"/>
    <lineage>
        <taxon>Bacteria</taxon>
        <taxon>Bacillati</taxon>
        <taxon>Actinomycetota</taxon>
        <taxon>Actinomycetes</taxon>
        <taxon>Streptosporangiales</taxon>
        <taxon>Thermomonosporaceae</taxon>
        <taxon>Actinomadura</taxon>
    </lineage>
</organism>
<protein>
    <submittedName>
        <fullName evidence="1">Uncharacterized protein</fullName>
    </submittedName>
</protein>
<proteinExistence type="predicted"/>
<sequence>MLRLMRLRLIGTFLRMLDAEIAAGNPTPAIREQRHLLAERFQTWYDQAEADSPGLPIELRKLAAVQLGAVLTAALHLAERTAR</sequence>